<name>A0A7W7HTW1_9ACTN</name>
<proteinExistence type="predicted"/>
<protein>
    <submittedName>
        <fullName evidence="4">AcrR family transcriptional regulator</fullName>
    </submittedName>
</protein>
<dbReference type="PROSITE" id="PS50977">
    <property type="entry name" value="HTH_TETR_2"/>
    <property type="match status" value="1"/>
</dbReference>
<accession>A0A7W7HTW1</accession>
<dbReference type="InterPro" id="IPR009057">
    <property type="entry name" value="Homeodomain-like_sf"/>
</dbReference>
<feature type="domain" description="HTH tetR-type" evidence="3">
    <location>
        <begin position="10"/>
        <end position="70"/>
    </location>
</feature>
<dbReference type="InterPro" id="IPR001647">
    <property type="entry name" value="HTH_TetR"/>
</dbReference>
<keyword evidence="5" id="KW-1185">Reference proteome</keyword>
<dbReference type="Pfam" id="PF00440">
    <property type="entry name" value="TetR_N"/>
    <property type="match status" value="1"/>
</dbReference>
<evidence type="ECO:0000256" key="2">
    <source>
        <dbReference type="PROSITE-ProRule" id="PRU00335"/>
    </source>
</evidence>
<dbReference type="GO" id="GO:0003700">
    <property type="term" value="F:DNA-binding transcription factor activity"/>
    <property type="evidence" value="ECO:0007669"/>
    <property type="project" value="TreeGrafter"/>
</dbReference>
<feature type="DNA-binding region" description="H-T-H motif" evidence="2">
    <location>
        <begin position="33"/>
        <end position="52"/>
    </location>
</feature>
<evidence type="ECO:0000313" key="4">
    <source>
        <dbReference type="EMBL" id="MBB4760707.1"/>
    </source>
</evidence>
<dbReference type="InterPro" id="IPR050109">
    <property type="entry name" value="HTH-type_TetR-like_transc_reg"/>
</dbReference>
<organism evidence="4 5">
    <name type="scientific">Actinoplanes digitatis</name>
    <dbReference type="NCBI Taxonomy" id="1868"/>
    <lineage>
        <taxon>Bacteria</taxon>
        <taxon>Bacillati</taxon>
        <taxon>Actinomycetota</taxon>
        <taxon>Actinomycetes</taxon>
        <taxon>Micromonosporales</taxon>
        <taxon>Micromonosporaceae</taxon>
        <taxon>Actinoplanes</taxon>
    </lineage>
</organism>
<sequence>MSAERSYHHGDLRAALIDTSFTLLAEQGLERFSVAAVARRLGVSSAAPYRHFPDRSRLLGAVSAAAARDLRAAIADAAEAAGPDPADRLAAAAGAYVRYVAGTGAGIHVIYAAELYGLADDARAEQTRALMTTLLDLAAATGPSSYEAAVLLIEATLAVAHGYTSLYAEGFFARKSNNVDDVAARACAAARTLITPSGR</sequence>
<dbReference type="PRINTS" id="PR00455">
    <property type="entry name" value="HTHTETR"/>
</dbReference>
<evidence type="ECO:0000313" key="5">
    <source>
        <dbReference type="Proteomes" id="UP000578112"/>
    </source>
</evidence>
<comment type="caution">
    <text evidence="4">The sequence shown here is derived from an EMBL/GenBank/DDBJ whole genome shotgun (WGS) entry which is preliminary data.</text>
</comment>
<dbReference type="Proteomes" id="UP000578112">
    <property type="component" value="Unassembled WGS sequence"/>
</dbReference>
<dbReference type="GO" id="GO:0000976">
    <property type="term" value="F:transcription cis-regulatory region binding"/>
    <property type="evidence" value="ECO:0007669"/>
    <property type="project" value="TreeGrafter"/>
</dbReference>
<dbReference type="SUPFAM" id="SSF48498">
    <property type="entry name" value="Tetracyclin repressor-like, C-terminal domain"/>
    <property type="match status" value="1"/>
</dbReference>
<dbReference type="InterPro" id="IPR036271">
    <property type="entry name" value="Tet_transcr_reg_TetR-rel_C_sf"/>
</dbReference>
<dbReference type="Gene3D" id="1.10.357.10">
    <property type="entry name" value="Tetracycline Repressor, domain 2"/>
    <property type="match status" value="1"/>
</dbReference>
<gene>
    <name evidence="4" type="ORF">BJ971_001263</name>
</gene>
<evidence type="ECO:0000256" key="1">
    <source>
        <dbReference type="ARBA" id="ARBA00023125"/>
    </source>
</evidence>
<dbReference type="RefSeq" id="WP_184990670.1">
    <property type="nucleotide sequence ID" value="NZ_BOMK01000028.1"/>
</dbReference>
<evidence type="ECO:0000259" key="3">
    <source>
        <dbReference type="PROSITE" id="PS50977"/>
    </source>
</evidence>
<keyword evidence="1 2" id="KW-0238">DNA-binding</keyword>
<reference evidence="4 5" key="1">
    <citation type="submission" date="2020-08" db="EMBL/GenBank/DDBJ databases">
        <title>Sequencing the genomes of 1000 actinobacteria strains.</title>
        <authorList>
            <person name="Klenk H.-P."/>
        </authorList>
    </citation>
    <scope>NUCLEOTIDE SEQUENCE [LARGE SCALE GENOMIC DNA]</scope>
    <source>
        <strain evidence="4 5">DSM 43149</strain>
    </source>
</reference>
<dbReference type="EMBL" id="JACHNH010000001">
    <property type="protein sequence ID" value="MBB4760707.1"/>
    <property type="molecule type" value="Genomic_DNA"/>
</dbReference>
<dbReference type="PANTHER" id="PTHR30055">
    <property type="entry name" value="HTH-TYPE TRANSCRIPTIONAL REGULATOR RUTR"/>
    <property type="match status" value="1"/>
</dbReference>
<dbReference type="SUPFAM" id="SSF46689">
    <property type="entry name" value="Homeodomain-like"/>
    <property type="match status" value="1"/>
</dbReference>
<dbReference type="PANTHER" id="PTHR30055:SF220">
    <property type="entry name" value="TETR-FAMILY REGULATORY PROTEIN"/>
    <property type="match status" value="1"/>
</dbReference>
<dbReference type="AlphaFoldDB" id="A0A7W7HTW1"/>